<keyword evidence="3" id="KW-1185">Reference proteome</keyword>
<feature type="transmembrane region" description="Helical" evidence="1">
    <location>
        <begin position="686"/>
        <end position="703"/>
    </location>
</feature>
<feature type="transmembrane region" description="Helical" evidence="1">
    <location>
        <begin position="411"/>
        <end position="440"/>
    </location>
</feature>
<proteinExistence type="predicted"/>
<evidence type="ECO:0000313" key="2">
    <source>
        <dbReference type="EMBL" id="REG08721.1"/>
    </source>
</evidence>
<accession>A0A3E0ABP1</accession>
<evidence type="ECO:0000313" key="3">
    <source>
        <dbReference type="Proteomes" id="UP000256388"/>
    </source>
</evidence>
<sequence>MQFIRPVTNYLKNQKHKTLSLLIASAGGLLFYISFFQRNFFSKTYLLYTLLVFIGLFFVSLKSNQFIKEKLIGRFPASDFRLCLFSAFLLSLLLALNFSPIPLYVLMKDKTLQIEVPVSASSNHDPIGLLYLRNQLGYIPYSELRIPGTWREEADHLLLENEGGTLLSWSGDLDELLEIAFQPSASPQMINVVVNGTIHEINLHENSMDGYVVFRYEGKPPLFSQIPFVFSFIILSTYLLLNLFTLLCSYRIKTANENAPRRNDFLLGIPLLVTSGLVLLTFWPGMMTNDSINQWKEVVTGNYTDLNPILHTLLLSGLVKIAYSPAVVAIFQIAVFYLVLVFGFGTLRRRGVSTPFLVVLSLIFALWPFNSLMVNILWKDILYSLALLLLFIFLLEAAWTNGNLLENKKNYLLLGITAFMVATIRHNGFPVAFIVLGILPLVYKKYWKGLLVTLLFVLLVWAGVKGPLKSRVSTTENNTNALNLTLLHHISAHFDAGSELTEDQIDYLNELLPISQWKYDCCYMGNIYTHPDFDQTLYMDNSSNNLRMAYALFLQDPAVDIKDQLCASEMDWRFVNNQCTLKSLHPFDIQDGKITGWIPQNSFGLVENSLLPQFIPAYYAVLERIGVFSGILTPLLRPAFYLFFALIVLMSASIRLKNKKILIAGLPIVLQTGILALINFAPAFRYQYGICLVGLFCIGLLFLPQGK</sequence>
<feature type="transmembrane region" description="Helical" evidence="1">
    <location>
        <begin position="321"/>
        <end position="344"/>
    </location>
</feature>
<dbReference type="EMBL" id="QUMS01000002">
    <property type="protein sequence ID" value="REG08721.1"/>
    <property type="molecule type" value="Genomic_DNA"/>
</dbReference>
<name>A0A3E0ABP1_9CHLR</name>
<dbReference type="AlphaFoldDB" id="A0A3E0ABP1"/>
<feature type="transmembrane region" description="Helical" evidence="1">
    <location>
        <begin position="381"/>
        <end position="399"/>
    </location>
</feature>
<feature type="transmembrane region" description="Helical" evidence="1">
    <location>
        <begin position="45"/>
        <end position="61"/>
    </location>
</feature>
<organism evidence="2 3">
    <name type="scientific">Pelolinea submarina</name>
    <dbReference type="NCBI Taxonomy" id="913107"/>
    <lineage>
        <taxon>Bacteria</taxon>
        <taxon>Bacillati</taxon>
        <taxon>Chloroflexota</taxon>
        <taxon>Anaerolineae</taxon>
        <taxon>Anaerolineales</taxon>
        <taxon>Anaerolineaceae</taxon>
        <taxon>Pelolinea</taxon>
    </lineage>
</organism>
<feature type="transmembrane region" description="Helical" evidence="1">
    <location>
        <begin position="627"/>
        <end position="649"/>
    </location>
</feature>
<dbReference type="Proteomes" id="UP000256388">
    <property type="component" value="Unassembled WGS sequence"/>
</dbReference>
<reference evidence="2 3" key="1">
    <citation type="submission" date="2018-08" db="EMBL/GenBank/DDBJ databases">
        <title>Genomic Encyclopedia of Type Strains, Phase IV (KMG-IV): sequencing the most valuable type-strain genomes for metagenomic binning, comparative biology and taxonomic classification.</title>
        <authorList>
            <person name="Goeker M."/>
        </authorList>
    </citation>
    <scope>NUCLEOTIDE SEQUENCE [LARGE SCALE GENOMIC DNA]</scope>
    <source>
        <strain evidence="2 3">DSM 23923</strain>
    </source>
</reference>
<keyword evidence="1" id="KW-1133">Transmembrane helix</keyword>
<feature type="transmembrane region" description="Helical" evidence="1">
    <location>
        <begin position="351"/>
        <end position="369"/>
    </location>
</feature>
<feature type="transmembrane region" description="Helical" evidence="1">
    <location>
        <begin position="21"/>
        <end position="39"/>
    </location>
</feature>
<keyword evidence="1" id="KW-0812">Transmembrane</keyword>
<feature type="transmembrane region" description="Helical" evidence="1">
    <location>
        <begin position="222"/>
        <end position="244"/>
    </location>
</feature>
<comment type="caution">
    <text evidence="2">The sequence shown here is derived from an EMBL/GenBank/DDBJ whole genome shotgun (WGS) entry which is preliminary data.</text>
</comment>
<feature type="transmembrane region" description="Helical" evidence="1">
    <location>
        <begin position="446"/>
        <end position="464"/>
    </location>
</feature>
<keyword evidence="1" id="KW-0472">Membrane</keyword>
<gene>
    <name evidence="2" type="ORF">DFR64_2096</name>
</gene>
<protein>
    <submittedName>
        <fullName evidence="2">Uncharacterized protein</fullName>
    </submittedName>
</protein>
<feature type="transmembrane region" description="Helical" evidence="1">
    <location>
        <begin position="661"/>
        <end position="680"/>
    </location>
</feature>
<feature type="transmembrane region" description="Helical" evidence="1">
    <location>
        <begin position="82"/>
        <end position="107"/>
    </location>
</feature>
<feature type="transmembrane region" description="Helical" evidence="1">
    <location>
        <begin position="265"/>
        <end position="286"/>
    </location>
</feature>
<evidence type="ECO:0000256" key="1">
    <source>
        <dbReference type="SAM" id="Phobius"/>
    </source>
</evidence>